<name>A0ABQ3SLG2_9ACTN</name>
<dbReference type="Pfam" id="PF00805">
    <property type="entry name" value="Pentapeptide"/>
    <property type="match status" value="1"/>
</dbReference>
<dbReference type="RefSeq" id="WP_189748113.1">
    <property type="nucleotide sequence ID" value="NZ_BMRL01000036.1"/>
</dbReference>
<sequence>MTGAKLHNANLTRAVLVGANLAKHKFCAGPYWEETETGMHRRPGGGALA</sequence>
<protein>
    <recommendedName>
        <fullName evidence="3">Pentapeptide repeat-containing protein</fullName>
    </recommendedName>
</protein>
<dbReference type="InterPro" id="IPR001646">
    <property type="entry name" value="5peptide_repeat"/>
</dbReference>
<gene>
    <name evidence="1" type="ORF">Snoj_28890</name>
</gene>
<accession>A0ABQ3SLG2</accession>
<reference evidence="2" key="1">
    <citation type="submission" date="2023-07" db="EMBL/GenBank/DDBJ databases">
        <title>Whole genome shotgun sequence of Streptomyces nojiriensis NBRC 13794.</title>
        <authorList>
            <person name="Komaki H."/>
            <person name="Tamura T."/>
        </authorList>
    </citation>
    <scope>NUCLEOTIDE SEQUENCE [LARGE SCALE GENOMIC DNA]</scope>
    <source>
        <strain evidence="2">NBRC 13794</strain>
    </source>
</reference>
<proteinExistence type="predicted"/>
<evidence type="ECO:0000313" key="2">
    <source>
        <dbReference type="Proteomes" id="UP000613974"/>
    </source>
</evidence>
<organism evidence="1 2">
    <name type="scientific">Streptomyces nojiriensis</name>
    <dbReference type="NCBI Taxonomy" id="66374"/>
    <lineage>
        <taxon>Bacteria</taxon>
        <taxon>Bacillati</taxon>
        <taxon>Actinomycetota</taxon>
        <taxon>Actinomycetes</taxon>
        <taxon>Kitasatosporales</taxon>
        <taxon>Streptomycetaceae</taxon>
        <taxon>Streptomyces</taxon>
    </lineage>
</organism>
<dbReference type="EMBL" id="BNEC01000005">
    <property type="protein sequence ID" value="GHI68971.1"/>
    <property type="molecule type" value="Genomic_DNA"/>
</dbReference>
<keyword evidence="2" id="KW-1185">Reference proteome</keyword>
<evidence type="ECO:0000313" key="1">
    <source>
        <dbReference type="EMBL" id="GHI68971.1"/>
    </source>
</evidence>
<dbReference type="Proteomes" id="UP000613974">
    <property type="component" value="Unassembled WGS sequence"/>
</dbReference>
<evidence type="ECO:0008006" key="3">
    <source>
        <dbReference type="Google" id="ProtNLM"/>
    </source>
</evidence>
<dbReference type="GeneID" id="300357258"/>
<comment type="caution">
    <text evidence="1">The sequence shown here is derived from an EMBL/GenBank/DDBJ whole genome shotgun (WGS) entry which is preliminary data.</text>
</comment>